<dbReference type="PANTHER" id="PTHR43226">
    <property type="entry name" value="XAA-PRO AMINOPEPTIDASE 3"/>
    <property type="match status" value="1"/>
</dbReference>
<dbReference type="Pfam" id="PF00557">
    <property type="entry name" value="Peptidase_M24"/>
    <property type="match status" value="1"/>
</dbReference>
<dbReference type="EMBL" id="NHSF01000010">
    <property type="protein sequence ID" value="MBK5929231.1"/>
    <property type="molecule type" value="Genomic_DNA"/>
</dbReference>
<dbReference type="GO" id="GO:0005829">
    <property type="term" value="C:cytosol"/>
    <property type="evidence" value="ECO:0007669"/>
    <property type="project" value="TreeGrafter"/>
</dbReference>
<feature type="region of interest" description="Disordered" evidence="13">
    <location>
        <begin position="1"/>
        <end position="26"/>
    </location>
</feature>
<dbReference type="InterPro" id="IPR036005">
    <property type="entry name" value="Creatinase/aminopeptidase-like"/>
</dbReference>
<evidence type="ECO:0000256" key="4">
    <source>
        <dbReference type="ARBA" id="ARBA00012574"/>
    </source>
</evidence>
<dbReference type="FunFam" id="3.90.230.10:FF:000002">
    <property type="entry name" value="Xaa-Pro aminopeptidase 3"/>
    <property type="match status" value="1"/>
</dbReference>
<dbReference type="PANTHER" id="PTHR43226:SF4">
    <property type="entry name" value="XAA-PRO AMINOPEPTIDASE 3"/>
    <property type="match status" value="1"/>
</dbReference>
<evidence type="ECO:0000256" key="1">
    <source>
        <dbReference type="ARBA" id="ARBA00001424"/>
    </source>
</evidence>
<dbReference type="GO" id="GO:0006508">
    <property type="term" value="P:proteolysis"/>
    <property type="evidence" value="ECO:0007669"/>
    <property type="project" value="UniProtKB-KW"/>
</dbReference>
<keyword evidence="9" id="KW-0464">Manganese</keyword>
<evidence type="ECO:0000313" key="15">
    <source>
        <dbReference type="EMBL" id="MBK5929231.1"/>
    </source>
</evidence>
<dbReference type="SUPFAM" id="SSF53092">
    <property type="entry name" value="Creatinase/prolidase N-terminal domain"/>
    <property type="match status" value="1"/>
</dbReference>
<dbReference type="GO" id="GO:0070006">
    <property type="term" value="F:metalloaminopeptidase activity"/>
    <property type="evidence" value="ECO:0007669"/>
    <property type="project" value="InterPro"/>
</dbReference>
<accession>A0AAJ0UCY8</accession>
<dbReference type="Proteomes" id="UP001296967">
    <property type="component" value="Unassembled WGS sequence"/>
</dbReference>
<keyword evidence="7" id="KW-0378">Hydrolase</keyword>
<evidence type="ECO:0000256" key="3">
    <source>
        <dbReference type="ARBA" id="ARBA00008766"/>
    </source>
</evidence>
<evidence type="ECO:0000256" key="8">
    <source>
        <dbReference type="ARBA" id="ARBA00023049"/>
    </source>
</evidence>
<evidence type="ECO:0000256" key="9">
    <source>
        <dbReference type="ARBA" id="ARBA00023211"/>
    </source>
</evidence>
<gene>
    <name evidence="15" type="ORF">CCR82_01445</name>
</gene>
<comment type="similarity">
    <text evidence="3">Belongs to the peptidase M24B family.</text>
</comment>
<dbReference type="Pfam" id="PF05195">
    <property type="entry name" value="AMP_N"/>
    <property type="match status" value="1"/>
</dbReference>
<keyword evidence="8" id="KW-0482">Metalloprotease</keyword>
<evidence type="ECO:0000256" key="12">
    <source>
        <dbReference type="ARBA" id="ARBA00081411"/>
    </source>
</evidence>
<evidence type="ECO:0000256" key="7">
    <source>
        <dbReference type="ARBA" id="ARBA00022801"/>
    </source>
</evidence>
<evidence type="ECO:0000259" key="14">
    <source>
        <dbReference type="SMART" id="SM01011"/>
    </source>
</evidence>
<dbReference type="AlphaFoldDB" id="A0AAJ0UCY8"/>
<dbReference type="InterPro" id="IPR007865">
    <property type="entry name" value="Aminopep_P_N"/>
</dbReference>
<comment type="cofactor">
    <cofactor evidence="2">
        <name>Mn(2+)</name>
        <dbReference type="ChEBI" id="CHEBI:29035"/>
    </cofactor>
</comment>
<name>A0AAJ0UCY8_HALSE</name>
<evidence type="ECO:0000256" key="13">
    <source>
        <dbReference type="SAM" id="MobiDB-lite"/>
    </source>
</evidence>
<feature type="domain" description="Aminopeptidase P N-terminal" evidence="14">
    <location>
        <begin position="24"/>
        <end position="158"/>
    </location>
</feature>
<reference evidence="15" key="2">
    <citation type="journal article" date="2020" name="Microorganisms">
        <title>Osmotic Adaptation and Compatible Solute Biosynthesis of Phototrophic Bacteria as Revealed from Genome Analyses.</title>
        <authorList>
            <person name="Imhoff J.F."/>
            <person name="Rahn T."/>
            <person name="Kunzel S."/>
            <person name="Keller A."/>
            <person name="Neulinger S.C."/>
        </authorList>
    </citation>
    <scope>NUCLEOTIDE SEQUENCE</scope>
    <source>
        <strain evidence="15">DSM 4395</strain>
    </source>
</reference>
<evidence type="ECO:0000256" key="10">
    <source>
        <dbReference type="ARBA" id="ARBA00069363"/>
    </source>
</evidence>
<dbReference type="RefSeq" id="WP_201243500.1">
    <property type="nucleotide sequence ID" value="NZ_NHSF01000010.1"/>
</dbReference>
<keyword evidence="6" id="KW-0479">Metal-binding</keyword>
<evidence type="ECO:0000313" key="16">
    <source>
        <dbReference type="Proteomes" id="UP001296967"/>
    </source>
</evidence>
<keyword evidence="16" id="KW-1185">Reference proteome</keyword>
<sequence>MTEATKAAAGSAARATTARAPHPYSNAELRRRRRALLKALGDESVLLVPAAPEVIRNRDVHHPYRQSSDLTWLTGFPEPEAVAVLAPKRKDGAFVLFCRARDPEREVWDGFRHGVEGARAHFGADQAFPITELDERLPEILGDRRRVVYPLGHDDGFDRRVIGWLRAVRALARKGIGAPSELVSSDPYLHERRLIKSKAELKLMRRAAAISAAAHQRLMQTATPGCSEQRLEATFLAACAEQGARFQAYPPIVGSGVNACVLHYVENADVLSEGDLVLVDAGCELHGYASDITRTFPANGRFSAPQRRLYELVLAAQQAAIAKVRPGKHWNQPHQAALKVLTRGLVELGLITGEGVIDGVATDLKQLIKDERYKPFFMHKTGHWLGMDVHDVGQYKQDGQWRRFEPGMVLTVEPGLYIAPDAEAPAEYRGIGIRIEDDVLVTEGEPEVLSAGVPKDPDAIEALMAASAPDN</sequence>
<dbReference type="InterPro" id="IPR029149">
    <property type="entry name" value="Creatin/AminoP/Spt16_N"/>
</dbReference>
<dbReference type="GO" id="GO:0030145">
    <property type="term" value="F:manganese ion binding"/>
    <property type="evidence" value="ECO:0007669"/>
    <property type="project" value="InterPro"/>
</dbReference>
<dbReference type="InterPro" id="IPR000994">
    <property type="entry name" value="Pept_M24"/>
</dbReference>
<organism evidence="15 16">
    <name type="scientific">Halochromatium salexigens</name>
    <name type="common">Chromatium salexigens</name>
    <dbReference type="NCBI Taxonomy" id="49447"/>
    <lineage>
        <taxon>Bacteria</taxon>
        <taxon>Pseudomonadati</taxon>
        <taxon>Pseudomonadota</taxon>
        <taxon>Gammaproteobacteria</taxon>
        <taxon>Chromatiales</taxon>
        <taxon>Chromatiaceae</taxon>
        <taxon>Halochromatium</taxon>
    </lineage>
</organism>
<comment type="catalytic activity">
    <reaction evidence="1">
        <text>Release of any N-terminal amino acid, including proline, that is linked to proline, even from a dipeptide or tripeptide.</text>
        <dbReference type="EC" id="3.4.11.9"/>
    </reaction>
</comment>
<evidence type="ECO:0000256" key="11">
    <source>
        <dbReference type="ARBA" id="ARBA00075356"/>
    </source>
</evidence>
<evidence type="ECO:0000256" key="5">
    <source>
        <dbReference type="ARBA" id="ARBA00022670"/>
    </source>
</evidence>
<protein>
    <recommendedName>
        <fullName evidence="10">Xaa-Pro aminopeptidase</fullName>
        <ecNumber evidence="4">3.4.11.9</ecNumber>
    </recommendedName>
    <alternativeName>
        <fullName evidence="11">Aminopeptidase P II</fullName>
    </alternativeName>
    <alternativeName>
        <fullName evidence="12">X-Pro aminopeptidase</fullName>
    </alternativeName>
</protein>
<dbReference type="EC" id="3.4.11.9" evidence="4"/>
<dbReference type="SMART" id="SM01011">
    <property type="entry name" value="AMP_N"/>
    <property type="match status" value="1"/>
</dbReference>
<reference evidence="15" key="1">
    <citation type="submission" date="2017-05" db="EMBL/GenBank/DDBJ databases">
        <authorList>
            <person name="Imhoff J.F."/>
            <person name="Rahn T."/>
            <person name="Kuenzel S."/>
            <person name="Neulinger S.C."/>
        </authorList>
    </citation>
    <scope>NUCLEOTIDE SEQUENCE</scope>
    <source>
        <strain evidence="15">DSM 4395</strain>
    </source>
</reference>
<comment type="caution">
    <text evidence="15">The sequence shown here is derived from an EMBL/GenBank/DDBJ whole genome shotgun (WGS) entry which is preliminary data.</text>
</comment>
<evidence type="ECO:0000256" key="6">
    <source>
        <dbReference type="ARBA" id="ARBA00022723"/>
    </source>
</evidence>
<feature type="compositionally biased region" description="Low complexity" evidence="13">
    <location>
        <begin position="1"/>
        <end position="20"/>
    </location>
</feature>
<proteinExistence type="inferred from homology"/>
<keyword evidence="5" id="KW-0645">Protease</keyword>
<dbReference type="CDD" id="cd01087">
    <property type="entry name" value="Prolidase"/>
    <property type="match status" value="1"/>
</dbReference>
<dbReference type="SUPFAM" id="SSF55920">
    <property type="entry name" value="Creatinase/aminopeptidase"/>
    <property type="match status" value="1"/>
</dbReference>
<evidence type="ECO:0000256" key="2">
    <source>
        <dbReference type="ARBA" id="ARBA00001936"/>
    </source>
</evidence>
<keyword evidence="15" id="KW-0031">Aminopeptidase</keyword>
<dbReference type="InterPro" id="IPR052433">
    <property type="entry name" value="X-Pro_dipept-like"/>
</dbReference>
<dbReference type="Gene3D" id="3.40.350.10">
    <property type="entry name" value="Creatinase/prolidase N-terminal domain"/>
    <property type="match status" value="1"/>
</dbReference>
<dbReference type="Gene3D" id="3.90.230.10">
    <property type="entry name" value="Creatinase/methionine aminopeptidase superfamily"/>
    <property type="match status" value="1"/>
</dbReference>